<evidence type="ECO:0000259" key="1">
    <source>
        <dbReference type="Pfam" id="PF22319"/>
    </source>
</evidence>
<sequence>MSGINREIFLDAKHISKHLPNTPQSRRLLLRGRAIHVFKDEDTMLRVIQAIMERGEYTGNVRNYERYGLFFAEAIGCRISPDGLKSSLFYGEVKINANNQYHAIPRTRPSEG</sequence>
<dbReference type="Proteomes" id="UP000256873">
    <property type="component" value="Unassembled WGS sequence"/>
</dbReference>
<organism evidence="2 3">
    <name type="scientific">Microcystis flos-aquae TF09</name>
    <dbReference type="NCBI Taxonomy" id="2060473"/>
    <lineage>
        <taxon>Bacteria</taxon>
        <taxon>Bacillati</taxon>
        <taxon>Cyanobacteriota</taxon>
        <taxon>Cyanophyceae</taxon>
        <taxon>Oscillatoriophycideae</taxon>
        <taxon>Chroococcales</taxon>
        <taxon>Microcystaceae</taxon>
        <taxon>Microcystis</taxon>
    </lineage>
</organism>
<feature type="domain" description="DUF6972" evidence="1">
    <location>
        <begin position="6"/>
        <end position="110"/>
    </location>
</feature>
<proteinExistence type="predicted"/>
<gene>
    <name evidence="2" type="ORF">DWQ54_01960</name>
</gene>
<dbReference type="AlphaFoldDB" id="A0A3E0L9Y4"/>
<dbReference type="EMBL" id="QQWC01000001">
    <property type="protein sequence ID" value="REJ44321.1"/>
    <property type="molecule type" value="Genomic_DNA"/>
</dbReference>
<comment type="caution">
    <text evidence="2">The sequence shown here is derived from an EMBL/GenBank/DDBJ whole genome shotgun (WGS) entry which is preliminary data.</text>
</comment>
<dbReference type="InterPro" id="IPR054245">
    <property type="entry name" value="DUF6972"/>
</dbReference>
<name>A0A3E0L9Y4_9CHRO</name>
<reference evidence="2 3" key="1">
    <citation type="submission" date="2017-10" db="EMBL/GenBank/DDBJ databases">
        <title>A large-scale comparative metagenomic study reveals the eutrophication-driven functional interactions in six Microcystis-epibionts communities.</title>
        <authorList>
            <person name="Li Q."/>
            <person name="Lin F."/>
        </authorList>
    </citation>
    <scope>NUCLEOTIDE SEQUENCE [LARGE SCALE GENOMIC DNA]</scope>
    <source>
        <strain evidence="2">TF09</strain>
    </source>
</reference>
<evidence type="ECO:0000313" key="3">
    <source>
        <dbReference type="Proteomes" id="UP000256873"/>
    </source>
</evidence>
<protein>
    <recommendedName>
        <fullName evidence="1">DUF6972 domain-containing protein</fullName>
    </recommendedName>
</protein>
<evidence type="ECO:0000313" key="2">
    <source>
        <dbReference type="EMBL" id="REJ44321.1"/>
    </source>
</evidence>
<dbReference type="Pfam" id="PF22319">
    <property type="entry name" value="DUF6972"/>
    <property type="match status" value="1"/>
</dbReference>
<accession>A0A3E0L9Y4</accession>